<keyword evidence="3" id="KW-1185">Reference proteome</keyword>
<name>A0A7X5TGK1_9GAMM</name>
<evidence type="ECO:0000313" key="3">
    <source>
        <dbReference type="Proteomes" id="UP000591844"/>
    </source>
</evidence>
<gene>
    <name evidence="2" type="ORF">C5469_03460</name>
</gene>
<dbReference type="RefSeq" id="WP_166302347.1">
    <property type="nucleotide sequence ID" value="NZ_CAWPIB010000002.1"/>
</dbReference>
<dbReference type="InterPro" id="IPR003491">
    <property type="entry name" value="REP-like_C"/>
</dbReference>
<evidence type="ECO:0000259" key="1">
    <source>
        <dbReference type="Pfam" id="PF02486"/>
    </source>
</evidence>
<protein>
    <submittedName>
        <fullName evidence="2">Replication initiation protein</fullName>
    </submittedName>
</protein>
<proteinExistence type="predicted"/>
<evidence type="ECO:0000313" key="2">
    <source>
        <dbReference type="EMBL" id="NHB91234.1"/>
    </source>
</evidence>
<feature type="domain" description="Replication initiation protein-like C-terminal" evidence="1">
    <location>
        <begin position="175"/>
        <end position="268"/>
    </location>
</feature>
<dbReference type="AlphaFoldDB" id="A0A7X5TGK1"/>
<dbReference type="EMBL" id="PUJW01000002">
    <property type="protein sequence ID" value="NHB91234.1"/>
    <property type="molecule type" value="Genomic_DNA"/>
</dbReference>
<comment type="caution">
    <text evidence="2">The sequence shown here is derived from an EMBL/GenBank/DDBJ whole genome shotgun (WGS) entry which is preliminary data.</text>
</comment>
<sequence length="375" mass="42472">MADSPEHPVIVDYLAFSAPLSVMKDVHTFQEKGFEWRKFQYLPAYKHYQHSNTYACSEGYEGLPEFGSSNLTEEQKSQYESDLYACYHARLRRWIAAVFGLVVGVPRGKGGFAYQDSAVLYSDMGGSDHMGILYWGGNKDTFYIQISGQGCAHVFSGTTPQKIHQWFKHLDIFSLKRLDLATDDYDGIYTCQAALTAYRDDAFYGGKGPKPKLEISQAMDSDGCPTKEVVNVGSRQSRVYWRIYNKALEQKVSGIWYRSEVELKGISIDVLLNISGIYVGLCDYAAQINVSQPVSIPKLFGRKAVDAIEAKVKWLRNQASSTIAKVFHFFNGDIETVLSMIVREEHIQDMNLRFDIPPIYQTLLNEKLQTSQCPF</sequence>
<organism evidence="2 3">
    <name type="scientific">Photorhabdus cinerea</name>
    <dbReference type="NCBI Taxonomy" id="471575"/>
    <lineage>
        <taxon>Bacteria</taxon>
        <taxon>Pseudomonadati</taxon>
        <taxon>Pseudomonadota</taxon>
        <taxon>Gammaproteobacteria</taxon>
        <taxon>Enterobacterales</taxon>
        <taxon>Morganellaceae</taxon>
        <taxon>Photorhabdus</taxon>
    </lineage>
</organism>
<dbReference type="Pfam" id="PF02486">
    <property type="entry name" value="Rep_trans"/>
    <property type="match status" value="1"/>
</dbReference>
<accession>A0A7X5TGK1</accession>
<dbReference type="Proteomes" id="UP000591844">
    <property type="component" value="Unassembled WGS sequence"/>
</dbReference>
<reference evidence="2 3" key="1">
    <citation type="submission" date="2018-02" db="EMBL/GenBank/DDBJ databases">
        <authorList>
            <person name="Machado R.A."/>
        </authorList>
    </citation>
    <scope>NUCLEOTIDE SEQUENCE [LARGE SCALE GENOMIC DNA]</scope>
    <source>
        <strain evidence="2 3">DSM 19724</strain>
    </source>
</reference>